<reference evidence="8" key="2">
    <citation type="submission" date="2023-06" db="EMBL/GenBank/DDBJ databases">
        <authorList>
            <consortium name="Lawrence Berkeley National Laboratory"/>
            <person name="Haridas S."/>
            <person name="Hensen N."/>
            <person name="Bonometti L."/>
            <person name="Westerberg I."/>
            <person name="Brannstrom I.O."/>
            <person name="Guillou S."/>
            <person name="Cros-Aarteil S."/>
            <person name="Calhoun S."/>
            <person name="Kuo A."/>
            <person name="Mondo S."/>
            <person name="Pangilinan J."/>
            <person name="Riley R."/>
            <person name="Labutti K."/>
            <person name="Andreopoulos B."/>
            <person name="Lipzen A."/>
            <person name="Chen C."/>
            <person name="Yanf M."/>
            <person name="Daum C."/>
            <person name="Ng V."/>
            <person name="Clum A."/>
            <person name="Steindorff A."/>
            <person name="Ohm R."/>
            <person name="Martin F."/>
            <person name="Silar P."/>
            <person name="Natvig D."/>
            <person name="Lalanne C."/>
            <person name="Gautier V."/>
            <person name="Ament-Velasquez S.L."/>
            <person name="Kruys A."/>
            <person name="Hutchinson M.I."/>
            <person name="Powell A.J."/>
            <person name="Barry K."/>
            <person name="Miller A.N."/>
            <person name="Grigoriev I.V."/>
            <person name="Debuchy R."/>
            <person name="Gladieux P."/>
            <person name="Thoren M.H."/>
            <person name="Johannesson H."/>
        </authorList>
    </citation>
    <scope>NUCLEOTIDE SEQUENCE</scope>
    <source>
        <strain evidence="8">CBS 958.72</strain>
    </source>
</reference>
<keyword evidence="3" id="KW-0645">Protease</keyword>
<keyword evidence="4" id="KW-0833">Ubl conjugation pathway</keyword>
<reference evidence="8" key="1">
    <citation type="journal article" date="2023" name="Mol. Phylogenet. Evol.">
        <title>Genome-scale phylogeny and comparative genomics of the fungal order Sordariales.</title>
        <authorList>
            <person name="Hensen N."/>
            <person name="Bonometti L."/>
            <person name="Westerberg I."/>
            <person name="Brannstrom I.O."/>
            <person name="Guillou S."/>
            <person name="Cros-Aarteil S."/>
            <person name="Calhoun S."/>
            <person name="Haridas S."/>
            <person name="Kuo A."/>
            <person name="Mondo S."/>
            <person name="Pangilinan J."/>
            <person name="Riley R."/>
            <person name="LaButti K."/>
            <person name="Andreopoulos B."/>
            <person name="Lipzen A."/>
            <person name="Chen C."/>
            <person name="Yan M."/>
            <person name="Daum C."/>
            <person name="Ng V."/>
            <person name="Clum A."/>
            <person name="Steindorff A."/>
            <person name="Ohm R.A."/>
            <person name="Martin F."/>
            <person name="Silar P."/>
            <person name="Natvig D.O."/>
            <person name="Lalanne C."/>
            <person name="Gautier V."/>
            <person name="Ament-Velasquez S.L."/>
            <person name="Kruys A."/>
            <person name="Hutchinson M.I."/>
            <person name="Powell A.J."/>
            <person name="Barry K."/>
            <person name="Miller A.N."/>
            <person name="Grigoriev I.V."/>
            <person name="Debuchy R."/>
            <person name="Gladieux P."/>
            <person name="Hiltunen Thoren M."/>
            <person name="Johannesson H."/>
        </authorList>
    </citation>
    <scope>NUCLEOTIDE SEQUENCE</scope>
    <source>
        <strain evidence="8">CBS 958.72</strain>
    </source>
</reference>
<feature type="compositionally biased region" description="Basic and acidic residues" evidence="7">
    <location>
        <begin position="428"/>
        <end position="451"/>
    </location>
</feature>
<organism evidence="8 9">
    <name type="scientific">Lasiosphaeria ovina</name>
    <dbReference type="NCBI Taxonomy" id="92902"/>
    <lineage>
        <taxon>Eukaryota</taxon>
        <taxon>Fungi</taxon>
        <taxon>Dikarya</taxon>
        <taxon>Ascomycota</taxon>
        <taxon>Pezizomycotina</taxon>
        <taxon>Sordariomycetes</taxon>
        <taxon>Sordariomycetidae</taxon>
        <taxon>Sordariales</taxon>
        <taxon>Lasiosphaeriaceae</taxon>
        <taxon>Lasiosphaeria</taxon>
    </lineage>
</organism>
<evidence type="ECO:0000256" key="5">
    <source>
        <dbReference type="ARBA" id="ARBA00022801"/>
    </source>
</evidence>
<dbReference type="Proteomes" id="UP001287356">
    <property type="component" value="Unassembled WGS sequence"/>
</dbReference>
<feature type="region of interest" description="Disordered" evidence="7">
    <location>
        <begin position="426"/>
        <end position="457"/>
    </location>
</feature>
<gene>
    <name evidence="8" type="ORF">B0T24DRAFT_368004</name>
</gene>
<dbReference type="InterPro" id="IPR051346">
    <property type="entry name" value="OTU_Deubiquitinase"/>
</dbReference>
<dbReference type="GO" id="GO:0006508">
    <property type="term" value="P:proteolysis"/>
    <property type="evidence" value="ECO:0007669"/>
    <property type="project" value="UniProtKB-KW"/>
</dbReference>
<evidence type="ECO:0000256" key="7">
    <source>
        <dbReference type="SAM" id="MobiDB-lite"/>
    </source>
</evidence>
<sequence length="538" mass="60734">MESAPGRTVPEKFRGLDSITTEDPSQYENDAFFALRYLRPAINYYLSEMIFAKKLLEFPQKLSDSPWSIAVTKSQGHPTIGFSGTNDANRLLPLGVEPIGLGEQKHTNALVLNCLLHPDNEVQDIREPLPAVGPRSSPHHSGPPPANEILHHVARFKPKIRAILDAGAQIVGLGNGQAARCWLELVPDEDIRAAIFFNAAEDLCVVERDGTTEPFLTSSYVTNTAAYIVFLDQAHTRGTDLRLPNHYRAAVTLGPGLTKDRLMQACMRMRQLGKDQSVVFLVSAEMRRSITRLCNINESSEIKVADVLYWAVCETWRELERLAPLWATHDIRRQRQQLLWDRAGTDRDKTCDPDRRYRFEPRTAAQFLESESQTLRERYHPSQEQARPTLTGEIANLDAALDAKGAELAQIRERCLEFGVDSLATSASHEEHEHEHELQVQREEERQHASQELKPYQSSLHQDVEAFVVTGVIPVRFDSFYARLQRAGRQQHQPPPQAPRSLPFDLLATVDFTRTVHPPEPASAGPGWVSDEYQRPVQ</sequence>
<evidence type="ECO:0000256" key="4">
    <source>
        <dbReference type="ARBA" id="ARBA00022786"/>
    </source>
</evidence>
<protein>
    <recommendedName>
        <fullName evidence="2">ubiquitinyl hydrolase 1</fullName>
        <ecNumber evidence="2">3.4.19.12</ecNumber>
    </recommendedName>
</protein>
<feature type="region of interest" description="Disordered" evidence="7">
    <location>
        <begin position="1"/>
        <end position="21"/>
    </location>
</feature>
<dbReference type="EMBL" id="JAULSN010000007">
    <property type="protein sequence ID" value="KAK3366770.1"/>
    <property type="molecule type" value="Genomic_DNA"/>
</dbReference>
<comment type="catalytic activity">
    <reaction evidence="1">
        <text>Thiol-dependent hydrolysis of ester, thioester, amide, peptide and isopeptide bonds formed by the C-terminal Gly of ubiquitin (a 76-residue protein attached to proteins as an intracellular targeting signal).</text>
        <dbReference type="EC" id="3.4.19.12"/>
    </reaction>
</comment>
<dbReference type="AlphaFoldDB" id="A0AAE0JZ88"/>
<dbReference type="PANTHER" id="PTHR13367:SF34">
    <property type="match status" value="1"/>
</dbReference>
<accession>A0AAE0JZ88</accession>
<dbReference type="PANTHER" id="PTHR13367">
    <property type="entry name" value="UBIQUITIN THIOESTERASE"/>
    <property type="match status" value="1"/>
</dbReference>
<comment type="caution">
    <text evidence="8">The sequence shown here is derived from an EMBL/GenBank/DDBJ whole genome shotgun (WGS) entry which is preliminary data.</text>
</comment>
<dbReference type="EC" id="3.4.19.12" evidence="2"/>
<evidence type="ECO:0000256" key="6">
    <source>
        <dbReference type="ARBA" id="ARBA00022807"/>
    </source>
</evidence>
<evidence type="ECO:0000313" key="9">
    <source>
        <dbReference type="Proteomes" id="UP001287356"/>
    </source>
</evidence>
<evidence type="ECO:0000256" key="3">
    <source>
        <dbReference type="ARBA" id="ARBA00022670"/>
    </source>
</evidence>
<evidence type="ECO:0000256" key="1">
    <source>
        <dbReference type="ARBA" id="ARBA00000707"/>
    </source>
</evidence>
<evidence type="ECO:0000313" key="8">
    <source>
        <dbReference type="EMBL" id="KAK3366770.1"/>
    </source>
</evidence>
<keyword evidence="6" id="KW-0788">Thiol protease</keyword>
<evidence type="ECO:0000256" key="2">
    <source>
        <dbReference type="ARBA" id="ARBA00012759"/>
    </source>
</evidence>
<dbReference type="GO" id="GO:0004843">
    <property type="term" value="F:cysteine-type deubiquitinase activity"/>
    <property type="evidence" value="ECO:0007669"/>
    <property type="project" value="UniProtKB-EC"/>
</dbReference>
<feature type="region of interest" description="Disordered" evidence="7">
    <location>
        <begin position="514"/>
        <end position="538"/>
    </location>
</feature>
<keyword evidence="5" id="KW-0378">Hydrolase</keyword>
<proteinExistence type="predicted"/>
<keyword evidence="9" id="KW-1185">Reference proteome</keyword>
<name>A0AAE0JZ88_9PEZI</name>